<dbReference type="Pfam" id="PF24570">
    <property type="entry name" value="BACK_BPM_SPOP"/>
    <property type="match status" value="1"/>
</dbReference>
<dbReference type="SUPFAM" id="SSF49599">
    <property type="entry name" value="TRAF domain-like"/>
    <property type="match status" value="1"/>
</dbReference>
<name>A0ABM2X5L1_MESAU</name>
<dbReference type="InterPro" id="IPR008974">
    <property type="entry name" value="TRAF-like"/>
</dbReference>
<reference evidence="9" key="1">
    <citation type="submission" date="2025-08" db="UniProtKB">
        <authorList>
            <consortium name="RefSeq"/>
        </authorList>
    </citation>
    <scope>IDENTIFICATION</scope>
    <source>
        <tissue evidence="9">Liver</tissue>
    </source>
</reference>
<feature type="domain" description="MATH" evidence="7">
    <location>
        <begin position="19"/>
        <end position="147"/>
    </location>
</feature>
<dbReference type="SUPFAM" id="SSF54695">
    <property type="entry name" value="POZ domain"/>
    <property type="match status" value="1"/>
</dbReference>
<evidence type="ECO:0000259" key="7">
    <source>
        <dbReference type="PROSITE" id="PS50144"/>
    </source>
</evidence>
<evidence type="ECO:0000313" key="9">
    <source>
        <dbReference type="RefSeq" id="XP_040596786.1"/>
    </source>
</evidence>
<feature type="domain" description="BTB" evidence="6">
    <location>
        <begin position="180"/>
        <end position="242"/>
    </location>
</feature>
<dbReference type="InterPro" id="IPR056423">
    <property type="entry name" value="BACK_BPM_SPOP"/>
</dbReference>
<dbReference type="PANTHER" id="PTHR24413">
    <property type="entry name" value="SPECKLE-TYPE POZ PROTEIN"/>
    <property type="match status" value="1"/>
</dbReference>
<dbReference type="Gene3D" id="2.60.210.10">
    <property type="entry name" value="Apoptosis, Tumor Necrosis Factor Receptor Associated Protein 2, Chain A"/>
    <property type="match status" value="1"/>
</dbReference>
<dbReference type="InterPro" id="IPR002083">
    <property type="entry name" value="MATH/TRAF_dom"/>
</dbReference>
<dbReference type="RefSeq" id="XP_040596786.1">
    <property type="nucleotide sequence ID" value="XM_040740852.1"/>
</dbReference>
<comment type="similarity">
    <text evidence="3">Belongs to the Tdpoz family.</text>
</comment>
<comment type="subcellular location">
    <subcellularLocation>
        <location evidence="1">Nucleus</location>
    </subcellularLocation>
</comment>
<sequence length="354" mass="40176">MSGDRIVEGWNYTSITTQNLCCRWTISEFHLFLEEMQGCITSPTFSTGGNGKWCLRLYNNGVGEESTDYLSVFIVLLRSLKTHIWAKFQLWIVSTEGKKVLGMGTRRACKFLPDYECGFKRFILRDFIKDHMHWLLPENKITIFCKVTLFQDQNREPGIQVPRCTMTDELGELWENSLFTDCLLVVAGQEFRAHKAILAARSPVFRAMFEHDMEESRTNHVDIHDLEPGAFKAMMGFIYTGKAPDLHNMADSVLAAADKYGLERLKVICEHALCKELTVENAAHTLFLADLHSARQLKTQALNFIRAHASEVSETSGWKTMVGSYPHLVAEACPSMAFTNAPVLEPPLKRLKTS</sequence>
<keyword evidence="4" id="KW-0833">Ubl conjugation pathway</keyword>
<evidence type="ECO:0000259" key="6">
    <source>
        <dbReference type="PROSITE" id="PS50097"/>
    </source>
</evidence>
<evidence type="ECO:0000256" key="4">
    <source>
        <dbReference type="ARBA" id="ARBA00022786"/>
    </source>
</evidence>
<dbReference type="Proteomes" id="UP000886700">
    <property type="component" value="Unplaced"/>
</dbReference>
<protein>
    <submittedName>
        <fullName evidence="9">Speckle-type POZ protein-like</fullName>
    </submittedName>
</protein>
<keyword evidence="8" id="KW-1185">Reference proteome</keyword>
<evidence type="ECO:0000256" key="2">
    <source>
        <dbReference type="ARBA" id="ARBA00004906"/>
    </source>
</evidence>
<keyword evidence="5" id="KW-0539">Nucleus</keyword>
<dbReference type="GeneID" id="121138004"/>
<proteinExistence type="inferred from homology"/>
<dbReference type="Gene3D" id="6.20.250.50">
    <property type="match status" value="1"/>
</dbReference>
<accession>A0ABM2X5L1</accession>
<dbReference type="SMART" id="SM00225">
    <property type="entry name" value="BTB"/>
    <property type="match status" value="1"/>
</dbReference>
<dbReference type="Gene3D" id="3.30.710.10">
    <property type="entry name" value="Potassium Channel Kv1.1, Chain A"/>
    <property type="match status" value="1"/>
</dbReference>
<dbReference type="InterPro" id="IPR011333">
    <property type="entry name" value="SKP1/BTB/POZ_sf"/>
</dbReference>
<evidence type="ECO:0000256" key="1">
    <source>
        <dbReference type="ARBA" id="ARBA00004123"/>
    </source>
</evidence>
<dbReference type="SMART" id="SM00061">
    <property type="entry name" value="MATH"/>
    <property type="match status" value="1"/>
</dbReference>
<evidence type="ECO:0000313" key="8">
    <source>
        <dbReference type="Proteomes" id="UP000886700"/>
    </source>
</evidence>
<dbReference type="InterPro" id="IPR000210">
    <property type="entry name" value="BTB/POZ_dom"/>
</dbReference>
<evidence type="ECO:0000256" key="5">
    <source>
        <dbReference type="ARBA" id="ARBA00023242"/>
    </source>
</evidence>
<dbReference type="Pfam" id="PF00651">
    <property type="entry name" value="BTB"/>
    <property type="match status" value="1"/>
</dbReference>
<organism evidence="8 9">
    <name type="scientific">Mesocricetus auratus</name>
    <name type="common">Golden hamster</name>
    <dbReference type="NCBI Taxonomy" id="10036"/>
    <lineage>
        <taxon>Eukaryota</taxon>
        <taxon>Metazoa</taxon>
        <taxon>Chordata</taxon>
        <taxon>Craniata</taxon>
        <taxon>Vertebrata</taxon>
        <taxon>Euteleostomi</taxon>
        <taxon>Mammalia</taxon>
        <taxon>Eutheria</taxon>
        <taxon>Euarchontoglires</taxon>
        <taxon>Glires</taxon>
        <taxon>Rodentia</taxon>
        <taxon>Myomorpha</taxon>
        <taxon>Muroidea</taxon>
        <taxon>Cricetidae</taxon>
        <taxon>Cricetinae</taxon>
        <taxon>Mesocricetus</taxon>
    </lineage>
</organism>
<dbReference type="Gene3D" id="6.10.250.3030">
    <property type="match status" value="1"/>
</dbReference>
<gene>
    <name evidence="9" type="primary">LOC121138004</name>
</gene>
<comment type="pathway">
    <text evidence="2">Protein modification; protein ubiquitination.</text>
</comment>
<evidence type="ECO:0000256" key="3">
    <source>
        <dbReference type="ARBA" id="ARBA00010846"/>
    </source>
</evidence>
<dbReference type="Pfam" id="PF22486">
    <property type="entry name" value="MATH_2"/>
    <property type="match status" value="1"/>
</dbReference>
<dbReference type="PROSITE" id="PS50144">
    <property type="entry name" value="MATH"/>
    <property type="match status" value="1"/>
</dbReference>
<dbReference type="PROSITE" id="PS50097">
    <property type="entry name" value="BTB"/>
    <property type="match status" value="1"/>
</dbReference>